<gene>
    <name evidence="6" type="ORF">LSAA_5776</name>
</gene>
<evidence type="ECO:0000256" key="3">
    <source>
        <dbReference type="ARBA" id="ARBA00023043"/>
    </source>
</evidence>
<evidence type="ECO:0000256" key="1">
    <source>
        <dbReference type="ARBA" id="ARBA00022448"/>
    </source>
</evidence>
<dbReference type="PANTHER" id="PTHR47143:SF4">
    <property type="entry name" value="TRANSIENT RECEPTOR POTENTIAL CATION CHANNEL PROTEIN PAINLESS"/>
    <property type="match status" value="1"/>
</dbReference>
<dbReference type="EMBL" id="HG994594">
    <property type="protein sequence ID" value="CAF2860931.1"/>
    <property type="molecule type" value="Genomic_DNA"/>
</dbReference>
<evidence type="ECO:0000313" key="7">
    <source>
        <dbReference type="Proteomes" id="UP000675881"/>
    </source>
</evidence>
<keyword evidence="5" id="KW-0407">Ion channel</keyword>
<proteinExistence type="predicted"/>
<keyword evidence="2" id="KW-0677">Repeat</keyword>
<dbReference type="GO" id="GO:0022857">
    <property type="term" value="F:transmembrane transporter activity"/>
    <property type="evidence" value="ECO:0007669"/>
    <property type="project" value="TreeGrafter"/>
</dbReference>
<keyword evidence="3" id="KW-0040">ANK repeat</keyword>
<organism evidence="6 7">
    <name type="scientific">Lepeophtheirus salmonis</name>
    <name type="common">Salmon louse</name>
    <name type="synonym">Caligus salmonis</name>
    <dbReference type="NCBI Taxonomy" id="72036"/>
    <lineage>
        <taxon>Eukaryota</taxon>
        <taxon>Metazoa</taxon>
        <taxon>Ecdysozoa</taxon>
        <taxon>Arthropoda</taxon>
        <taxon>Crustacea</taxon>
        <taxon>Multicrustacea</taxon>
        <taxon>Hexanauplia</taxon>
        <taxon>Copepoda</taxon>
        <taxon>Siphonostomatoida</taxon>
        <taxon>Caligidae</taxon>
        <taxon>Lepeophtheirus</taxon>
    </lineage>
</organism>
<dbReference type="InterPro" id="IPR052076">
    <property type="entry name" value="TRP_cation_channel"/>
</dbReference>
<dbReference type="GO" id="GO:1902495">
    <property type="term" value="C:transmembrane transporter complex"/>
    <property type="evidence" value="ECO:0007669"/>
    <property type="project" value="TreeGrafter"/>
</dbReference>
<evidence type="ECO:0000256" key="2">
    <source>
        <dbReference type="ARBA" id="ARBA00022737"/>
    </source>
</evidence>
<dbReference type="Proteomes" id="UP000675881">
    <property type="component" value="Chromosome 15"/>
</dbReference>
<evidence type="ECO:0000256" key="4">
    <source>
        <dbReference type="ARBA" id="ARBA00023065"/>
    </source>
</evidence>
<accession>A0A7R8CLU0</accession>
<dbReference type="OrthoDB" id="2157354at2759"/>
<evidence type="ECO:0000256" key="5">
    <source>
        <dbReference type="ARBA" id="ARBA00023303"/>
    </source>
</evidence>
<keyword evidence="7" id="KW-1185">Reference proteome</keyword>
<evidence type="ECO:0000313" key="6">
    <source>
        <dbReference type="EMBL" id="CAF2860931.1"/>
    </source>
</evidence>
<dbReference type="GO" id="GO:0034220">
    <property type="term" value="P:monoatomic ion transmembrane transport"/>
    <property type="evidence" value="ECO:0007669"/>
    <property type="project" value="UniProtKB-KW"/>
</dbReference>
<name>A0A7R8CLU0_LEPSM</name>
<keyword evidence="1" id="KW-0813">Transport</keyword>
<sequence length="539" mass="62888">MSQSKNHRHLLKHPVITSFLWLKWQRIRGYFNRNLRFYLLFVVALTWYIVERFGGLSLRKKMLGIASNSTSYCSDLSYRDSDQGLSFWFWIFLTHSFIQIFLMIRDWRYEISTFSRRKGKPGFGSSVLRLILGSWLEAVNALYHFIVLYFRTAALWSVLTGLIVLLILRELFQLGVSLKRYIFTPENWLEVSMITLVCVILFVPDSYFLEPCETKRHLAAITILLSWSEMITLIARHPRLERYNIYVTMFYKDIPGYDLKNDEYTFFNYPWLSLVKTSTMFVGEIEFADIPINVNSKLSPLSYAFLLSFVFLILVVLMNLLNGLAVSDTGLIRAKAEIVSFVSRVETISYTESLLLGDPFDFLSSWPSFKLLMALPNLACCRLLFQNPFFSYLTDKKLTLTPNHRGRMDFCPLLSVKDMDPNVIKSAKAKIIAKNEAEKRRKESYSTEREIKELKEQIRLLTDKFDRLTDFSHQLLSNQPISLSSQQRKVVEDFKRQNLKFNALVEIRLSFCNYSWIDDVSEEELVGCGATNHSEDLGR</sequence>
<reference evidence="6" key="1">
    <citation type="submission" date="2021-02" db="EMBL/GenBank/DDBJ databases">
        <authorList>
            <person name="Bekaert M."/>
        </authorList>
    </citation>
    <scope>NUCLEOTIDE SEQUENCE</scope>
    <source>
        <strain evidence="6">IoA-00</strain>
    </source>
</reference>
<dbReference type="AlphaFoldDB" id="A0A7R8CLU0"/>
<dbReference type="PANTHER" id="PTHR47143">
    <property type="entry name" value="TRANSIENT RECEPTOR POTENTIAL CATION CHANNEL PROTEIN PAINLESS"/>
    <property type="match status" value="1"/>
</dbReference>
<protein>
    <submittedName>
        <fullName evidence="6">(salmon louse) hypothetical protein</fullName>
    </submittedName>
</protein>
<keyword evidence="4" id="KW-0406">Ion transport</keyword>